<reference evidence="7 8" key="1">
    <citation type="submission" date="2019-10" db="EMBL/GenBank/DDBJ databases">
        <title>Two novel species isolated from a subtropical stream in China.</title>
        <authorList>
            <person name="Lu H."/>
        </authorList>
    </citation>
    <scope>NUCLEOTIDE SEQUENCE [LARGE SCALE GENOMIC DNA]</scope>
    <source>
        <strain evidence="7 8">FT29W</strain>
    </source>
</reference>
<dbReference type="PANTHER" id="PTHR43214:SF17">
    <property type="entry name" value="TRANSCRIPTIONAL REGULATORY PROTEIN RCSB"/>
    <property type="match status" value="1"/>
</dbReference>
<dbReference type="PROSITE" id="PS00622">
    <property type="entry name" value="HTH_LUXR_1"/>
    <property type="match status" value="1"/>
</dbReference>
<proteinExistence type="predicted"/>
<dbReference type="SUPFAM" id="SSF46894">
    <property type="entry name" value="C-terminal effector domain of the bipartite response regulators"/>
    <property type="match status" value="1"/>
</dbReference>
<dbReference type="InterPro" id="IPR011006">
    <property type="entry name" value="CheY-like_superfamily"/>
</dbReference>
<dbReference type="GO" id="GO:0003677">
    <property type="term" value="F:DNA binding"/>
    <property type="evidence" value="ECO:0007669"/>
    <property type="project" value="UniProtKB-KW"/>
</dbReference>
<comment type="caution">
    <text evidence="7">The sequence shown here is derived from an EMBL/GenBank/DDBJ whole genome shotgun (WGS) entry which is preliminary data.</text>
</comment>
<dbReference type="InterPro" id="IPR000792">
    <property type="entry name" value="Tscrpt_reg_LuxR_C"/>
</dbReference>
<keyword evidence="8" id="KW-1185">Reference proteome</keyword>
<dbReference type="PROSITE" id="PS50110">
    <property type="entry name" value="RESPONSE_REGULATORY"/>
    <property type="match status" value="1"/>
</dbReference>
<evidence type="ECO:0000259" key="6">
    <source>
        <dbReference type="PROSITE" id="PS50110"/>
    </source>
</evidence>
<dbReference type="InterPro" id="IPR058245">
    <property type="entry name" value="NreC/VraR/RcsB-like_REC"/>
</dbReference>
<dbReference type="GO" id="GO:0006355">
    <property type="term" value="P:regulation of DNA-templated transcription"/>
    <property type="evidence" value="ECO:0007669"/>
    <property type="project" value="InterPro"/>
</dbReference>
<feature type="region of interest" description="Disordered" evidence="4">
    <location>
        <begin position="60"/>
        <end position="88"/>
    </location>
</feature>
<evidence type="ECO:0000256" key="1">
    <source>
        <dbReference type="ARBA" id="ARBA00022553"/>
    </source>
</evidence>
<gene>
    <name evidence="7" type="ORF">GEV02_17620</name>
</gene>
<organism evidence="7 8">
    <name type="scientific">Rugamonas aquatica</name>
    <dbReference type="NCBI Taxonomy" id="2743357"/>
    <lineage>
        <taxon>Bacteria</taxon>
        <taxon>Pseudomonadati</taxon>
        <taxon>Pseudomonadota</taxon>
        <taxon>Betaproteobacteria</taxon>
        <taxon>Burkholderiales</taxon>
        <taxon>Oxalobacteraceae</taxon>
        <taxon>Telluria group</taxon>
        <taxon>Rugamonas</taxon>
    </lineage>
</organism>
<keyword evidence="2" id="KW-0238">DNA-binding</keyword>
<accession>A0A6A7N4Y2</accession>
<evidence type="ECO:0000313" key="7">
    <source>
        <dbReference type="EMBL" id="MQA39972.1"/>
    </source>
</evidence>
<keyword evidence="1 3" id="KW-0597">Phosphoprotein</keyword>
<dbReference type="Gene3D" id="3.40.50.2300">
    <property type="match status" value="1"/>
</dbReference>
<dbReference type="Proteomes" id="UP000440498">
    <property type="component" value="Unassembled WGS sequence"/>
</dbReference>
<dbReference type="SUPFAM" id="SSF52172">
    <property type="entry name" value="CheY-like"/>
    <property type="match status" value="1"/>
</dbReference>
<dbReference type="GO" id="GO:0000160">
    <property type="term" value="P:phosphorelay signal transduction system"/>
    <property type="evidence" value="ECO:0007669"/>
    <property type="project" value="InterPro"/>
</dbReference>
<dbReference type="InterPro" id="IPR001789">
    <property type="entry name" value="Sig_transdc_resp-reg_receiver"/>
</dbReference>
<feature type="modified residue" description="4-aspartylphosphate" evidence="3">
    <location>
        <position position="162"/>
    </location>
</feature>
<dbReference type="CDD" id="cd06170">
    <property type="entry name" value="LuxR_C_like"/>
    <property type="match status" value="1"/>
</dbReference>
<evidence type="ECO:0000313" key="8">
    <source>
        <dbReference type="Proteomes" id="UP000440498"/>
    </source>
</evidence>
<feature type="compositionally biased region" description="Polar residues" evidence="4">
    <location>
        <begin position="63"/>
        <end position="73"/>
    </location>
</feature>
<dbReference type="PANTHER" id="PTHR43214">
    <property type="entry name" value="TWO-COMPONENT RESPONSE REGULATOR"/>
    <property type="match status" value="1"/>
</dbReference>
<dbReference type="Pfam" id="PF00072">
    <property type="entry name" value="Response_reg"/>
    <property type="match status" value="1"/>
</dbReference>
<evidence type="ECO:0000256" key="3">
    <source>
        <dbReference type="PROSITE-ProRule" id="PRU00169"/>
    </source>
</evidence>
<evidence type="ECO:0000256" key="2">
    <source>
        <dbReference type="ARBA" id="ARBA00023125"/>
    </source>
</evidence>
<dbReference type="PRINTS" id="PR00038">
    <property type="entry name" value="HTHLUXR"/>
</dbReference>
<dbReference type="EMBL" id="WHUG01000006">
    <property type="protein sequence ID" value="MQA39972.1"/>
    <property type="molecule type" value="Genomic_DNA"/>
</dbReference>
<protein>
    <submittedName>
        <fullName evidence="7">Response regulator</fullName>
    </submittedName>
</protein>
<dbReference type="Pfam" id="PF00196">
    <property type="entry name" value="GerE"/>
    <property type="match status" value="1"/>
</dbReference>
<sequence length="308" mass="33870">MSSKYLPPAVAKSMRYHSPPVSTGRPRAFRTRAAAASGRACTHPRKLVCPSAGSAHTCASVGAAQQHSNNPIQRTRRRSANRPDVKSLENNAPPEDVIIILSPFLIIIFMNILLADDHTLFRQGLKLLLQSQEGMRVVAEVASLEQVQPALQQQAIDLLILDYHMPGGESSAVLGYCKQRYPELKVIALTGTQSGIVLKQLRDARADAVLLKDCSGPELLHCIAQVMDGRTVLSDAVQQQIATCNEQLTARELQTVQLIYQGYASADVATQLNLSAKTVDKHRENVMRKLQVHNVVQLIHKLRLLNLI</sequence>
<name>A0A6A7N4Y2_9BURK</name>
<dbReference type="InterPro" id="IPR039420">
    <property type="entry name" value="WalR-like"/>
</dbReference>
<dbReference type="SMART" id="SM00448">
    <property type="entry name" value="REC"/>
    <property type="match status" value="1"/>
</dbReference>
<dbReference type="InterPro" id="IPR016032">
    <property type="entry name" value="Sig_transdc_resp-reg_C-effctor"/>
</dbReference>
<dbReference type="CDD" id="cd17535">
    <property type="entry name" value="REC_NarL-like"/>
    <property type="match status" value="1"/>
</dbReference>
<evidence type="ECO:0000256" key="4">
    <source>
        <dbReference type="SAM" id="MobiDB-lite"/>
    </source>
</evidence>
<dbReference type="PROSITE" id="PS50043">
    <property type="entry name" value="HTH_LUXR_2"/>
    <property type="match status" value="1"/>
</dbReference>
<dbReference type="SMART" id="SM00421">
    <property type="entry name" value="HTH_LUXR"/>
    <property type="match status" value="1"/>
</dbReference>
<feature type="domain" description="HTH luxR-type" evidence="5">
    <location>
        <begin position="241"/>
        <end position="306"/>
    </location>
</feature>
<evidence type="ECO:0000259" key="5">
    <source>
        <dbReference type="PROSITE" id="PS50043"/>
    </source>
</evidence>
<dbReference type="AlphaFoldDB" id="A0A6A7N4Y2"/>
<feature type="domain" description="Response regulatory" evidence="6">
    <location>
        <begin position="111"/>
        <end position="227"/>
    </location>
</feature>